<dbReference type="Pfam" id="PF13342">
    <property type="entry name" value="Toprim_Crpt"/>
    <property type="match status" value="1"/>
</dbReference>
<dbReference type="InterPro" id="IPR034144">
    <property type="entry name" value="TOPRIM_TopoIII"/>
</dbReference>
<evidence type="ECO:0000256" key="5">
    <source>
        <dbReference type="ARBA" id="ARBA00022842"/>
    </source>
</evidence>
<dbReference type="InterPro" id="IPR013825">
    <property type="entry name" value="Topo_IA_cen_sub2"/>
</dbReference>
<evidence type="ECO:0000256" key="7">
    <source>
        <dbReference type="ARBA" id="ARBA00023125"/>
    </source>
</evidence>
<keyword evidence="5" id="KW-0460">Magnesium</keyword>
<evidence type="ECO:0000313" key="17">
    <source>
        <dbReference type="Proteomes" id="UP000011991"/>
    </source>
</evidence>
<dbReference type="PROSITE" id="PS00396">
    <property type="entry name" value="TOPO_IA_1"/>
    <property type="match status" value="1"/>
</dbReference>
<dbReference type="NCBIfam" id="TIGR01056">
    <property type="entry name" value="topB"/>
    <property type="match status" value="1"/>
</dbReference>
<organism evidence="16 17">
    <name type="scientific">Rhodopirellula maiorica SM1</name>
    <dbReference type="NCBI Taxonomy" id="1265738"/>
    <lineage>
        <taxon>Bacteria</taxon>
        <taxon>Pseudomonadati</taxon>
        <taxon>Planctomycetota</taxon>
        <taxon>Planctomycetia</taxon>
        <taxon>Pirellulales</taxon>
        <taxon>Pirellulaceae</taxon>
        <taxon>Novipirellula</taxon>
    </lineage>
</organism>
<feature type="domain" description="Topo IA-type catalytic" evidence="15">
    <location>
        <begin position="152"/>
        <end position="588"/>
    </location>
</feature>
<keyword evidence="17" id="KW-1185">Reference proteome</keyword>
<comment type="similarity">
    <text evidence="2">Belongs to the type IA topoisomerase family.</text>
</comment>
<dbReference type="InterPro" id="IPR013497">
    <property type="entry name" value="Topo_IA_cen"/>
</dbReference>
<dbReference type="PATRIC" id="fig|1265738.3.peg.6816"/>
<proteinExistence type="inferred from homology"/>
<dbReference type="GO" id="GO:0006281">
    <property type="term" value="P:DNA repair"/>
    <property type="evidence" value="ECO:0007669"/>
    <property type="project" value="TreeGrafter"/>
</dbReference>
<dbReference type="InterPro" id="IPR013826">
    <property type="entry name" value="Topo_IA_cen_sub3"/>
</dbReference>
<comment type="caution">
    <text evidence="16">The sequence shown here is derived from an EMBL/GenBank/DDBJ whole genome shotgun (WGS) entry which is preliminary data.</text>
</comment>
<dbReference type="InterPro" id="IPR000380">
    <property type="entry name" value="Topo_IA"/>
</dbReference>
<dbReference type="PROSITE" id="PS52039">
    <property type="entry name" value="TOPO_IA_2"/>
    <property type="match status" value="1"/>
</dbReference>
<dbReference type="GO" id="GO:0046872">
    <property type="term" value="F:metal ion binding"/>
    <property type="evidence" value="ECO:0007669"/>
    <property type="project" value="UniProtKB-KW"/>
</dbReference>
<dbReference type="EC" id="5.6.2.1" evidence="3"/>
<dbReference type="SMART" id="SM00436">
    <property type="entry name" value="TOP1Bc"/>
    <property type="match status" value="1"/>
</dbReference>
<dbReference type="Proteomes" id="UP000011991">
    <property type="component" value="Unassembled WGS sequence"/>
</dbReference>
<keyword evidence="6" id="KW-0799">Topoisomerase</keyword>
<dbReference type="CDD" id="cd00186">
    <property type="entry name" value="TOP1Ac"/>
    <property type="match status" value="1"/>
</dbReference>
<dbReference type="InterPro" id="IPR013824">
    <property type="entry name" value="Topo_IA_cen_sub1"/>
</dbReference>
<evidence type="ECO:0000256" key="8">
    <source>
        <dbReference type="ARBA" id="ARBA00023235"/>
    </source>
</evidence>
<dbReference type="Gene3D" id="1.10.460.10">
    <property type="entry name" value="Topoisomerase I, domain 2"/>
    <property type="match status" value="1"/>
</dbReference>
<dbReference type="Gene3D" id="2.70.20.10">
    <property type="entry name" value="Topoisomerase I, domain 3"/>
    <property type="match status" value="1"/>
</dbReference>
<dbReference type="Gene3D" id="1.10.290.10">
    <property type="entry name" value="Topoisomerase I, domain 4"/>
    <property type="match status" value="1"/>
</dbReference>
<evidence type="ECO:0000256" key="4">
    <source>
        <dbReference type="ARBA" id="ARBA00022723"/>
    </source>
</evidence>
<evidence type="ECO:0000256" key="12">
    <source>
        <dbReference type="ARBA" id="ARBA00032877"/>
    </source>
</evidence>
<keyword evidence="4" id="KW-0479">Metal-binding</keyword>
<dbReference type="RefSeq" id="WP_008707174.1">
    <property type="nucleotide sequence ID" value="NZ_ANOG01000977.1"/>
</dbReference>
<dbReference type="GO" id="GO:0043597">
    <property type="term" value="C:cytoplasmic replication fork"/>
    <property type="evidence" value="ECO:0007669"/>
    <property type="project" value="TreeGrafter"/>
</dbReference>
<accession>M5RB18</accession>
<keyword evidence="8 16" id="KW-0413">Isomerase</keyword>
<dbReference type="CDD" id="cd03362">
    <property type="entry name" value="TOPRIM_TopoIA_TopoIII"/>
    <property type="match status" value="1"/>
</dbReference>
<evidence type="ECO:0000259" key="15">
    <source>
        <dbReference type="PROSITE" id="PS52039"/>
    </source>
</evidence>
<dbReference type="InterPro" id="IPR023406">
    <property type="entry name" value="Topo_IA_AS"/>
</dbReference>
<evidence type="ECO:0000256" key="13">
    <source>
        <dbReference type="SAM" id="MobiDB-lite"/>
    </source>
</evidence>
<protein>
    <recommendedName>
        <fullName evidence="3">DNA topoisomerase</fullName>
        <ecNumber evidence="3">5.6.2.1</ecNumber>
    </recommendedName>
    <alternativeName>
        <fullName evidence="12">Omega-protein</fullName>
    </alternativeName>
    <alternativeName>
        <fullName evidence="11">Relaxing enzyme</fullName>
    </alternativeName>
    <alternativeName>
        <fullName evidence="9">Swivelase</fullName>
    </alternativeName>
    <alternativeName>
        <fullName evidence="10">Untwisting enzyme</fullName>
    </alternativeName>
</protein>
<dbReference type="Pfam" id="PF01751">
    <property type="entry name" value="Toprim"/>
    <property type="match status" value="1"/>
</dbReference>
<sequence length="813" mass="90857">MKVILAEKPSVARDLASFLSASARRDGFFEGGGYQVTWAFGHLVELKEPGDYDPALKRWTLESLPFIPEKFQLRLRGDDGAKKQFAVIKRLFRDSSSLICATDAGREGELIFRYIQTLTGCTNKPAERLWLSSLTRSAIDAAFRRIRPLSDYDNLYAAAKCRSQADWVVGINATRNYTVRYRSMSERGASGLLWSLGRVQTPVLAMITRRDDEIRTFQSEPFWELITQYREVHFRYTGKRFDKQERAQSVLELAGKNKLTIQKIQSRTEKSQPPQLYDLTELQRDMNRRFGISAAETLAAAQALYEAKLITYPRTDSTYLTKDMRKDIPGILRQLRSVKAKEIDRLDLAALPFTSRIVNDAKVTDHHAIIPTGANAGTLRGREQKVYDAIVVRFIAAFYPPCEKEITTADATAGEVVFRARGVRVVTPGWTQLYPRKTTRGEKSEEQQSLPEFKKGESGKHKPFIKSGQTSPPKHFTENTLLGAMDTAGKLVEEAELKEALREKGLGTPATRAATIETLLNRNYIVRDKKNVLATDLGRYLVAIVRDHNLTSPELTGEWEAKLKKIEMGQLSPDVFMREIGDYTRAIIQSSAAAGVDHEIYGPCPRCGKNVIAGKRAFGCSGWRKGCKFVLQPAYRDADLSMDQVRELLQLGVTKHPLTINDCHPFLLAMSESGMLVEIPVPQGSEQDAGTEQAARKRTKNKSGTKRAAAKSSGTRQSKTKREPKSGTSEIGVCPLCGSPVVEQPKSYACSRWRDGCGLTIWKTISGKKISISSARKLLRNGETAMLKGFKSKAGKSFDAKLKLVEGKVRFDF</sequence>
<evidence type="ECO:0000313" key="16">
    <source>
        <dbReference type="EMBL" id="EMI16251.1"/>
    </source>
</evidence>
<dbReference type="OrthoDB" id="9803554at2"/>
<feature type="region of interest" description="Disordered" evidence="13">
    <location>
        <begin position="683"/>
        <end position="729"/>
    </location>
</feature>
<dbReference type="InterPro" id="IPR005738">
    <property type="entry name" value="TopoIII"/>
</dbReference>
<feature type="compositionally biased region" description="Basic and acidic residues" evidence="13">
    <location>
        <begin position="439"/>
        <end position="460"/>
    </location>
</feature>
<dbReference type="PRINTS" id="PR00417">
    <property type="entry name" value="PRTPISMRASEI"/>
</dbReference>
<dbReference type="GO" id="GO:0006310">
    <property type="term" value="P:DNA recombination"/>
    <property type="evidence" value="ECO:0007669"/>
    <property type="project" value="TreeGrafter"/>
</dbReference>
<dbReference type="GO" id="GO:0003677">
    <property type="term" value="F:DNA binding"/>
    <property type="evidence" value="ECO:0007669"/>
    <property type="project" value="UniProtKB-KW"/>
</dbReference>
<feature type="compositionally biased region" description="Basic residues" evidence="13">
    <location>
        <begin position="696"/>
        <end position="709"/>
    </location>
</feature>
<dbReference type="GO" id="GO:0003917">
    <property type="term" value="F:DNA topoisomerase type I (single strand cut, ATP-independent) activity"/>
    <property type="evidence" value="ECO:0007669"/>
    <property type="project" value="UniProtKB-EC"/>
</dbReference>
<evidence type="ECO:0000256" key="11">
    <source>
        <dbReference type="ARBA" id="ARBA00032235"/>
    </source>
</evidence>
<feature type="domain" description="Toprim" evidence="14">
    <location>
        <begin position="1"/>
        <end position="135"/>
    </location>
</feature>
<dbReference type="InterPro" id="IPR025589">
    <property type="entry name" value="Toprim_C_rpt"/>
</dbReference>
<feature type="region of interest" description="Disordered" evidence="13">
    <location>
        <begin position="434"/>
        <end position="476"/>
    </location>
</feature>
<dbReference type="SMART" id="SM00437">
    <property type="entry name" value="TOP1Ac"/>
    <property type="match status" value="1"/>
</dbReference>
<dbReference type="NCBIfam" id="NF005829">
    <property type="entry name" value="PRK07726.1"/>
    <property type="match status" value="1"/>
</dbReference>
<dbReference type="InterPro" id="IPR003601">
    <property type="entry name" value="Topo_IA_2"/>
</dbReference>
<dbReference type="EMBL" id="ANOG01000977">
    <property type="protein sequence ID" value="EMI16251.1"/>
    <property type="molecule type" value="Genomic_DNA"/>
</dbReference>
<dbReference type="InterPro" id="IPR006171">
    <property type="entry name" value="TOPRIM_dom"/>
</dbReference>
<dbReference type="InterPro" id="IPR003602">
    <property type="entry name" value="Topo_IA_DNA-bd_dom"/>
</dbReference>
<dbReference type="PANTHER" id="PTHR11390:SF21">
    <property type="entry name" value="DNA TOPOISOMERASE 3-ALPHA"/>
    <property type="match status" value="1"/>
</dbReference>
<dbReference type="PANTHER" id="PTHR11390">
    <property type="entry name" value="PROKARYOTIC DNA TOPOISOMERASE"/>
    <property type="match status" value="1"/>
</dbReference>
<keyword evidence="7" id="KW-0238">DNA-binding</keyword>
<evidence type="ECO:0000256" key="2">
    <source>
        <dbReference type="ARBA" id="ARBA00009446"/>
    </source>
</evidence>
<dbReference type="AlphaFoldDB" id="M5RB18"/>
<dbReference type="Pfam" id="PF01131">
    <property type="entry name" value="Topoisom_bac"/>
    <property type="match status" value="1"/>
</dbReference>
<reference evidence="16 17" key="1">
    <citation type="journal article" date="2013" name="Mar. Genomics">
        <title>Expression of sulfatases in Rhodopirellula baltica and the diversity of sulfatases in the genus Rhodopirellula.</title>
        <authorList>
            <person name="Wegner C.E."/>
            <person name="Richter-Heitmann T."/>
            <person name="Klindworth A."/>
            <person name="Klockow C."/>
            <person name="Richter M."/>
            <person name="Achstetter T."/>
            <person name="Glockner F.O."/>
            <person name="Harder J."/>
        </authorList>
    </citation>
    <scope>NUCLEOTIDE SEQUENCE [LARGE SCALE GENOMIC DNA]</scope>
    <source>
        <strain evidence="16 17">SM1</strain>
    </source>
</reference>
<dbReference type="SUPFAM" id="SSF56712">
    <property type="entry name" value="Prokaryotic type I DNA topoisomerase"/>
    <property type="match status" value="1"/>
</dbReference>
<evidence type="ECO:0000259" key="14">
    <source>
        <dbReference type="PROSITE" id="PS50880"/>
    </source>
</evidence>
<name>M5RB18_9BACT</name>
<evidence type="ECO:0000256" key="3">
    <source>
        <dbReference type="ARBA" id="ARBA00012891"/>
    </source>
</evidence>
<evidence type="ECO:0000256" key="9">
    <source>
        <dbReference type="ARBA" id="ARBA00030003"/>
    </source>
</evidence>
<evidence type="ECO:0000256" key="10">
    <source>
        <dbReference type="ARBA" id="ARBA00031985"/>
    </source>
</evidence>
<dbReference type="GO" id="GO:0006265">
    <property type="term" value="P:DNA topological change"/>
    <property type="evidence" value="ECO:0007669"/>
    <property type="project" value="InterPro"/>
</dbReference>
<dbReference type="Gene3D" id="3.40.50.140">
    <property type="match status" value="1"/>
</dbReference>
<dbReference type="PROSITE" id="PS50880">
    <property type="entry name" value="TOPRIM"/>
    <property type="match status" value="1"/>
</dbReference>
<gene>
    <name evidence="16" type="ORF">RMSM_06823</name>
</gene>
<dbReference type="SMART" id="SM00493">
    <property type="entry name" value="TOPRIM"/>
    <property type="match status" value="1"/>
</dbReference>
<evidence type="ECO:0000256" key="1">
    <source>
        <dbReference type="ARBA" id="ARBA00000213"/>
    </source>
</evidence>
<evidence type="ECO:0000256" key="6">
    <source>
        <dbReference type="ARBA" id="ARBA00023029"/>
    </source>
</evidence>
<comment type="catalytic activity">
    <reaction evidence="1">
        <text>ATP-independent breakage of single-stranded DNA, followed by passage and rejoining.</text>
        <dbReference type="EC" id="5.6.2.1"/>
    </reaction>
</comment>
<dbReference type="InterPro" id="IPR023405">
    <property type="entry name" value="Topo_IA_core_domain"/>
</dbReference>